<evidence type="ECO:0000256" key="1">
    <source>
        <dbReference type="ARBA" id="ARBA00004141"/>
    </source>
</evidence>
<dbReference type="Pfam" id="PF01769">
    <property type="entry name" value="MgtE"/>
    <property type="match status" value="1"/>
</dbReference>
<feature type="domain" description="Magnesium transporter MgtE intracellular" evidence="9">
    <location>
        <begin position="33"/>
        <end position="136"/>
    </location>
</feature>
<feature type="transmembrane region" description="Helical" evidence="8">
    <location>
        <begin position="385"/>
        <end position="411"/>
    </location>
</feature>
<dbReference type="Gene3D" id="1.20.50.50">
    <property type="match status" value="1"/>
</dbReference>
<dbReference type="GO" id="GO:0008324">
    <property type="term" value="F:monoatomic cation transmembrane transporter activity"/>
    <property type="evidence" value="ECO:0007669"/>
    <property type="project" value="InterPro"/>
</dbReference>
<feature type="transmembrane region" description="Helical" evidence="8">
    <location>
        <begin position="358"/>
        <end position="379"/>
    </location>
</feature>
<dbReference type="InterPro" id="IPR036739">
    <property type="entry name" value="SLC41_membr_dom_sf"/>
</dbReference>
<dbReference type="EMBL" id="LAZL01000023">
    <property type="protein sequence ID" value="KMT64516.1"/>
    <property type="molecule type" value="Genomic_DNA"/>
</dbReference>
<dbReference type="Pfam" id="PF03448">
    <property type="entry name" value="MgtE_N"/>
    <property type="match status" value="1"/>
</dbReference>
<evidence type="ECO:0000256" key="8">
    <source>
        <dbReference type="SAM" id="Phobius"/>
    </source>
</evidence>
<dbReference type="SUPFAM" id="SSF158791">
    <property type="entry name" value="MgtE N-terminal domain-like"/>
    <property type="match status" value="1"/>
</dbReference>
<keyword evidence="7 8" id="KW-0472">Membrane</keyword>
<name>A0A0J8JJA4_9ALTE</name>
<evidence type="ECO:0000256" key="3">
    <source>
        <dbReference type="ARBA" id="ARBA00022448"/>
    </source>
</evidence>
<feature type="transmembrane region" description="Helical" evidence="8">
    <location>
        <begin position="423"/>
        <end position="446"/>
    </location>
</feature>
<accession>A0A0J8JJA4</accession>
<keyword evidence="11" id="KW-1185">Reference proteome</keyword>
<sequence length="447" mass="48737">MADELPQLIEEVVAAEQAENDSASTIEDLIASQDVEEIALLLESLPLDQRLKVWVNVPNRKKLDVLVQMRADPREILIAETDESNWTRIFEDIDAEDLLELADSLPRELLENALSVMDKQQRQYFQNANQYEDEQIGHWMCQDVLVLPSNAKVRDGMRIARREIAVHTDTIFLINRNGQFSEAVKIINLLSSPEHIPLSDIAEETIPTIVVTADCSSSATNVLKSGFAALPVVDEQGKLMGKVDVTTAGDLLQEYYEYQLMASAGMDEDEDLFAPVKKSAKNRALWLGINLLTAFLASWFIGLFEATLQEVVALAVLMPVVASMGGIAGSQTLTLIIRGLALDQVNSANCRALLIKELSVGALNGIVWAIVIGIVAYLWFDSSLIGLVIAVAILMNILSAALAGVIIPVILDKAKLDPALSGSVILTTVTDIVGFVAFLGLGTIFLL</sequence>
<dbReference type="PANTHER" id="PTHR41394">
    <property type="entry name" value="MAGNESIUM TRANSPORTER MGTE"/>
    <property type="match status" value="1"/>
</dbReference>
<dbReference type="InterPro" id="IPR006667">
    <property type="entry name" value="SLC41_membr_dom"/>
</dbReference>
<dbReference type="InterPro" id="IPR006668">
    <property type="entry name" value="Mg_transptr_MgtE_intracell_dom"/>
</dbReference>
<proteinExistence type="inferred from homology"/>
<dbReference type="OrthoDB" id="9790355at2"/>
<protein>
    <submittedName>
        <fullName evidence="10">Magnesium transporter</fullName>
    </submittedName>
</protein>
<feature type="transmembrane region" description="Helical" evidence="8">
    <location>
        <begin position="316"/>
        <end position="337"/>
    </location>
</feature>
<keyword evidence="3" id="KW-0813">Transport</keyword>
<evidence type="ECO:0000259" key="9">
    <source>
        <dbReference type="SMART" id="SM00924"/>
    </source>
</evidence>
<dbReference type="Proteomes" id="UP000037600">
    <property type="component" value="Unassembled WGS sequence"/>
</dbReference>
<dbReference type="Gene3D" id="1.10.357.20">
    <property type="entry name" value="SLC41 divalent cation transporters, integral membrane domain"/>
    <property type="match status" value="1"/>
</dbReference>
<dbReference type="RefSeq" id="WP_048693622.1">
    <property type="nucleotide sequence ID" value="NZ_KQ130496.1"/>
</dbReference>
<reference evidence="10 11" key="1">
    <citation type="submission" date="2015-04" db="EMBL/GenBank/DDBJ databases">
        <title>Draft Genome Sequence of the Novel Agar-Digesting Marine Bacterium Q1.</title>
        <authorList>
            <person name="Li Y."/>
            <person name="Li D."/>
            <person name="Chen G."/>
            <person name="Du Z."/>
        </authorList>
    </citation>
    <scope>NUCLEOTIDE SEQUENCE [LARGE SCALE GENOMIC DNA]</scope>
    <source>
        <strain evidence="10 11">Q1</strain>
    </source>
</reference>
<dbReference type="PATRIC" id="fig|1513271.3.peg.2817"/>
<keyword evidence="5" id="KW-0460">Magnesium</keyword>
<dbReference type="SUPFAM" id="SSF54631">
    <property type="entry name" value="CBS-domain pair"/>
    <property type="match status" value="1"/>
</dbReference>
<evidence type="ECO:0000313" key="10">
    <source>
        <dbReference type="EMBL" id="KMT64516.1"/>
    </source>
</evidence>
<keyword evidence="4 8" id="KW-0812">Transmembrane</keyword>
<evidence type="ECO:0000256" key="6">
    <source>
        <dbReference type="ARBA" id="ARBA00022989"/>
    </source>
</evidence>
<gene>
    <name evidence="10" type="ORF">XM47_13730</name>
</gene>
<dbReference type="AlphaFoldDB" id="A0A0J8JJA4"/>
<dbReference type="Gene3D" id="3.10.580.10">
    <property type="entry name" value="CBS-domain"/>
    <property type="match status" value="1"/>
</dbReference>
<evidence type="ECO:0000256" key="2">
    <source>
        <dbReference type="ARBA" id="ARBA00009749"/>
    </source>
</evidence>
<dbReference type="SMART" id="SM00924">
    <property type="entry name" value="MgtE_N"/>
    <property type="match status" value="1"/>
</dbReference>
<evidence type="ECO:0000256" key="7">
    <source>
        <dbReference type="ARBA" id="ARBA00023136"/>
    </source>
</evidence>
<dbReference type="GO" id="GO:0016020">
    <property type="term" value="C:membrane"/>
    <property type="evidence" value="ECO:0007669"/>
    <property type="project" value="UniProtKB-SubCell"/>
</dbReference>
<dbReference type="PANTHER" id="PTHR41394:SF5">
    <property type="entry name" value="SLC41A_MGTE INTEGRAL MEMBRANE DOMAIN-CONTAINING PROTEIN"/>
    <property type="match status" value="1"/>
</dbReference>
<dbReference type="SUPFAM" id="SSF161093">
    <property type="entry name" value="MgtE membrane domain-like"/>
    <property type="match status" value="1"/>
</dbReference>
<feature type="transmembrane region" description="Helical" evidence="8">
    <location>
        <begin position="284"/>
        <end position="304"/>
    </location>
</feature>
<dbReference type="STRING" id="1513271.XM47_13730"/>
<comment type="subcellular location">
    <subcellularLocation>
        <location evidence="1">Membrane</location>
        <topology evidence="1">Multi-pass membrane protein</topology>
    </subcellularLocation>
</comment>
<keyword evidence="6 8" id="KW-1133">Transmembrane helix</keyword>
<comment type="similarity">
    <text evidence="2">Belongs to the SLC41A transporter family.</text>
</comment>
<dbReference type="InterPro" id="IPR046342">
    <property type="entry name" value="CBS_dom_sf"/>
</dbReference>
<evidence type="ECO:0000256" key="4">
    <source>
        <dbReference type="ARBA" id="ARBA00022692"/>
    </source>
</evidence>
<comment type="caution">
    <text evidence="10">The sequence shown here is derived from an EMBL/GenBank/DDBJ whole genome shotgun (WGS) entry which is preliminary data.</text>
</comment>
<evidence type="ECO:0000313" key="11">
    <source>
        <dbReference type="Proteomes" id="UP000037600"/>
    </source>
</evidence>
<evidence type="ECO:0000256" key="5">
    <source>
        <dbReference type="ARBA" id="ARBA00022842"/>
    </source>
</evidence>
<organism evidence="10 11">
    <name type="scientific">Catenovulum maritimum</name>
    <dbReference type="NCBI Taxonomy" id="1513271"/>
    <lineage>
        <taxon>Bacteria</taxon>
        <taxon>Pseudomonadati</taxon>
        <taxon>Pseudomonadota</taxon>
        <taxon>Gammaproteobacteria</taxon>
        <taxon>Alteromonadales</taxon>
        <taxon>Alteromonadaceae</taxon>
        <taxon>Catenovulum</taxon>
    </lineage>
</organism>